<evidence type="ECO:0000313" key="2">
    <source>
        <dbReference type="EMBL" id="PRY55955.1"/>
    </source>
</evidence>
<sequence length="125" mass="12880">MKRTLFGLLASIAMAAGLLSGIQGAAAAPVAAPAAVEATAGDVTIQSLPTGCTHYKYNQGWVGICSHANGGSWRASVDCRPEDGGPAFTRYPSVWQTVSNVPSYVSCPPMSSAYGGMITRSAVRE</sequence>
<name>A0A2T0UDD4_9ACTN</name>
<dbReference type="Proteomes" id="UP000238176">
    <property type="component" value="Unassembled WGS sequence"/>
</dbReference>
<accession>A0A2T0UDD4</accession>
<gene>
    <name evidence="2" type="ORF">B0I28_11161</name>
</gene>
<dbReference type="RefSeq" id="WP_106366246.1">
    <property type="nucleotide sequence ID" value="NZ_PVTJ01000011.1"/>
</dbReference>
<organism evidence="2 3">
    <name type="scientific">Glycomyces artemisiae</name>
    <dbReference type="NCBI Taxonomy" id="1076443"/>
    <lineage>
        <taxon>Bacteria</taxon>
        <taxon>Bacillati</taxon>
        <taxon>Actinomycetota</taxon>
        <taxon>Actinomycetes</taxon>
        <taxon>Glycomycetales</taxon>
        <taxon>Glycomycetaceae</taxon>
        <taxon>Glycomyces</taxon>
    </lineage>
</organism>
<feature type="signal peptide" evidence="1">
    <location>
        <begin position="1"/>
        <end position="27"/>
    </location>
</feature>
<dbReference type="EMBL" id="PVTJ01000011">
    <property type="protein sequence ID" value="PRY55955.1"/>
    <property type="molecule type" value="Genomic_DNA"/>
</dbReference>
<evidence type="ECO:0000256" key="1">
    <source>
        <dbReference type="SAM" id="SignalP"/>
    </source>
</evidence>
<reference evidence="2 3" key="1">
    <citation type="submission" date="2018-03" db="EMBL/GenBank/DDBJ databases">
        <title>Genomic Encyclopedia of Type Strains, Phase III (KMG-III): the genomes of soil and plant-associated and newly described type strains.</title>
        <authorList>
            <person name="Whitman W."/>
        </authorList>
    </citation>
    <scope>NUCLEOTIDE SEQUENCE [LARGE SCALE GENOMIC DNA]</scope>
    <source>
        <strain evidence="2 3">CGMCC 4.7067</strain>
    </source>
</reference>
<dbReference type="AlphaFoldDB" id="A0A2T0UDD4"/>
<evidence type="ECO:0000313" key="3">
    <source>
        <dbReference type="Proteomes" id="UP000238176"/>
    </source>
</evidence>
<comment type="caution">
    <text evidence="2">The sequence shown here is derived from an EMBL/GenBank/DDBJ whole genome shotgun (WGS) entry which is preliminary data.</text>
</comment>
<feature type="chain" id="PRO_5015685166" description="Secreted protein" evidence="1">
    <location>
        <begin position="28"/>
        <end position="125"/>
    </location>
</feature>
<protein>
    <recommendedName>
        <fullName evidence="4">Secreted protein</fullName>
    </recommendedName>
</protein>
<evidence type="ECO:0008006" key="4">
    <source>
        <dbReference type="Google" id="ProtNLM"/>
    </source>
</evidence>
<proteinExistence type="predicted"/>
<dbReference type="OrthoDB" id="5197704at2"/>
<keyword evidence="3" id="KW-1185">Reference proteome</keyword>
<keyword evidence="1" id="KW-0732">Signal</keyword>